<dbReference type="InterPro" id="IPR036291">
    <property type="entry name" value="NAD(P)-bd_dom_sf"/>
</dbReference>
<dbReference type="Gene3D" id="3.40.50.720">
    <property type="entry name" value="NAD(P)-binding Rossmann-like Domain"/>
    <property type="match status" value="1"/>
</dbReference>
<accession>A0A7G9YLB0</accession>
<dbReference type="SUPFAM" id="SSF51735">
    <property type="entry name" value="NAD(P)-binding Rossmann-fold domains"/>
    <property type="match status" value="1"/>
</dbReference>
<dbReference type="AlphaFoldDB" id="A0A7G9YLB0"/>
<dbReference type="EMBL" id="MT631362">
    <property type="protein sequence ID" value="QNO48794.1"/>
    <property type="molecule type" value="Genomic_DNA"/>
</dbReference>
<reference evidence="1" key="1">
    <citation type="submission" date="2020-06" db="EMBL/GenBank/DDBJ databases">
        <title>Unique genomic features of the anaerobic methanotrophic archaea.</title>
        <authorList>
            <person name="Chadwick G.L."/>
            <person name="Skennerton C.T."/>
            <person name="Laso-Perez R."/>
            <person name="Leu A.O."/>
            <person name="Speth D.R."/>
            <person name="Yu H."/>
            <person name="Morgan-Lang C."/>
            <person name="Hatzenpichler R."/>
            <person name="Goudeau D."/>
            <person name="Malmstrom R."/>
            <person name="Brazelton W.J."/>
            <person name="Woyke T."/>
            <person name="Hallam S.J."/>
            <person name="Tyson G.W."/>
            <person name="Wegener G."/>
            <person name="Boetius A."/>
            <person name="Orphan V."/>
        </authorList>
    </citation>
    <scope>NUCLEOTIDE SEQUENCE</scope>
</reference>
<organism evidence="1">
    <name type="scientific">Candidatus Methanogaster sp. ANME-2c ERB4</name>
    <dbReference type="NCBI Taxonomy" id="2759911"/>
    <lineage>
        <taxon>Archaea</taxon>
        <taxon>Methanobacteriati</taxon>
        <taxon>Methanobacteriota</taxon>
        <taxon>Stenosarchaea group</taxon>
        <taxon>Methanomicrobia</taxon>
        <taxon>Methanosarcinales</taxon>
        <taxon>ANME-2 cluster</taxon>
        <taxon>Candidatus Methanogasteraceae</taxon>
        <taxon>Candidatus Methanogaster</taxon>
    </lineage>
</organism>
<sequence length="87" mass="9853">MDFTFVRDVVHANMRAMKSDAMGVFNVATWTRISVNDLAGMVMGSWESRGLWVRGGESRRRARLARGYFKGACGIWIRAAVRDGRWA</sequence>
<name>A0A7G9YLB0_9EURY</name>
<proteinExistence type="predicted"/>
<gene>
    <name evidence="1" type="ORF">IMBEDNDK_00004</name>
</gene>
<protein>
    <submittedName>
        <fullName evidence="1">Uncharacterized protein</fullName>
    </submittedName>
</protein>
<evidence type="ECO:0000313" key="1">
    <source>
        <dbReference type="EMBL" id="QNO48794.1"/>
    </source>
</evidence>